<evidence type="ECO:0000313" key="6">
    <source>
        <dbReference type="EMBL" id="HJC48439.1"/>
    </source>
</evidence>
<dbReference type="SMART" id="SM00382">
    <property type="entry name" value="AAA"/>
    <property type="match status" value="1"/>
</dbReference>
<gene>
    <name evidence="6" type="ORF">IAA04_10350</name>
</gene>
<feature type="domain" description="ABC transporter" evidence="5">
    <location>
        <begin position="2"/>
        <end position="227"/>
    </location>
</feature>
<reference evidence="6" key="2">
    <citation type="submission" date="2021-04" db="EMBL/GenBank/DDBJ databases">
        <authorList>
            <person name="Gilroy R."/>
        </authorList>
    </citation>
    <scope>NUCLEOTIDE SEQUENCE</scope>
    <source>
        <strain evidence="6">CHK183-5548</strain>
    </source>
</reference>
<accession>A0A9D2PDX4</accession>
<dbReference type="GO" id="GO:0016887">
    <property type="term" value="F:ATP hydrolysis activity"/>
    <property type="evidence" value="ECO:0007669"/>
    <property type="project" value="InterPro"/>
</dbReference>
<keyword evidence="4 6" id="KW-0067">ATP-binding</keyword>
<dbReference type="GO" id="GO:0005524">
    <property type="term" value="F:ATP binding"/>
    <property type="evidence" value="ECO:0007669"/>
    <property type="project" value="UniProtKB-KW"/>
</dbReference>
<evidence type="ECO:0000256" key="4">
    <source>
        <dbReference type="ARBA" id="ARBA00022840"/>
    </source>
</evidence>
<comment type="caution">
    <text evidence="6">The sequence shown here is derived from an EMBL/GenBank/DDBJ whole genome shotgun (WGS) entry which is preliminary data.</text>
</comment>
<dbReference type="PANTHER" id="PTHR42711:SF5">
    <property type="entry name" value="ABC TRANSPORTER ATP-BINDING PROTEIN NATA"/>
    <property type="match status" value="1"/>
</dbReference>
<dbReference type="InterPro" id="IPR027417">
    <property type="entry name" value="P-loop_NTPase"/>
</dbReference>
<name>A0A9D2PDX4_9FIRM</name>
<dbReference type="PANTHER" id="PTHR42711">
    <property type="entry name" value="ABC TRANSPORTER ATP-BINDING PROTEIN"/>
    <property type="match status" value="1"/>
</dbReference>
<dbReference type="Gene3D" id="3.40.50.300">
    <property type="entry name" value="P-loop containing nucleotide triphosphate hydrolases"/>
    <property type="match status" value="1"/>
</dbReference>
<dbReference type="InterPro" id="IPR003593">
    <property type="entry name" value="AAA+_ATPase"/>
</dbReference>
<dbReference type="PROSITE" id="PS50893">
    <property type="entry name" value="ABC_TRANSPORTER_2"/>
    <property type="match status" value="1"/>
</dbReference>
<dbReference type="AlphaFoldDB" id="A0A9D2PDX4"/>
<evidence type="ECO:0000256" key="3">
    <source>
        <dbReference type="ARBA" id="ARBA00022741"/>
    </source>
</evidence>
<dbReference type="CDD" id="cd03230">
    <property type="entry name" value="ABC_DR_subfamily_A"/>
    <property type="match status" value="1"/>
</dbReference>
<organism evidence="6 7">
    <name type="scientific">Candidatus Lachnoclostridium pullistercoris</name>
    <dbReference type="NCBI Taxonomy" id="2838632"/>
    <lineage>
        <taxon>Bacteria</taxon>
        <taxon>Bacillati</taxon>
        <taxon>Bacillota</taxon>
        <taxon>Clostridia</taxon>
        <taxon>Lachnospirales</taxon>
        <taxon>Lachnospiraceae</taxon>
    </lineage>
</organism>
<reference evidence="6" key="1">
    <citation type="journal article" date="2021" name="PeerJ">
        <title>Extensive microbial diversity within the chicken gut microbiome revealed by metagenomics and culture.</title>
        <authorList>
            <person name="Gilroy R."/>
            <person name="Ravi A."/>
            <person name="Getino M."/>
            <person name="Pursley I."/>
            <person name="Horton D.L."/>
            <person name="Alikhan N.F."/>
            <person name="Baker D."/>
            <person name="Gharbi K."/>
            <person name="Hall N."/>
            <person name="Watson M."/>
            <person name="Adriaenssens E.M."/>
            <person name="Foster-Nyarko E."/>
            <person name="Jarju S."/>
            <person name="Secka A."/>
            <person name="Antonio M."/>
            <person name="Oren A."/>
            <person name="Chaudhuri R.R."/>
            <person name="La Ragione R."/>
            <person name="Hildebrand F."/>
            <person name="Pallen M.J."/>
        </authorList>
    </citation>
    <scope>NUCLEOTIDE SEQUENCE</scope>
    <source>
        <strain evidence="6">CHK183-5548</strain>
    </source>
</reference>
<dbReference type="InterPro" id="IPR050763">
    <property type="entry name" value="ABC_transporter_ATP-binding"/>
</dbReference>
<dbReference type="EMBL" id="DWWL01000068">
    <property type="protein sequence ID" value="HJC48439.1"/>
    <property type="molecule type" value="Genomic_DNA"/>
</dbReference>
<dbReference type="Pfam" id="PF00005">
    <property type="entry name" value="ABC_tran"/>
    <property type="match status" value="1"/>
</dbReference>
<keyword evidence="2" id="KW-0813">Transport</keyword>
<evidence type="ECO:0000256" key="2">
    <source>
        <dbReference type="ARBA" id="ARBA00022448"/>
    </source>
</evidence>
<evidence type="ECO:0000256" key="1">
    <source>
        <dbReference type="ARBA" id="ARBA00005417"/>
    </source>
</evidence>
<dbReference type="InterPro" id="IPR003439">
    <property type="entry name" value="ABC_transporter-like_ATP-bd"/>
</dbReference>
<comment type="similarity">
    <text evidence="1">Belongs to the ABC transporter superfamily.</text>
</comment>
<evidence type="ECO:0000259" key="5">
    <source>
        <dbReference type="PROSITE" id="PS50893"/>
    </source>
</evidence>
<sequence length="299" mass="33614">MIETVNLTKRFDDIVAVDHVNAVIRDGSVFGLVGTNGAGKSTFLRLLSGVLRPDEGTVTIDGTPVYESEQAKRRFFYISDDQHFLGNGTPADMMAFYRKMYSGFDTARFGKLLESFGLPSSRRISTFSKGMKKQLSVLCGICAGTDYLFCDETFDGLDPVMRQTVKSLFANDMEERNMTPIIASHNLRELEDICDHVGLLHRGGILLSRDLDEMKMNIHKVQCVLDQEKESACLSGLEIIRQERRGRLLTLTVRGEREKVEAVMKAADPVFYELIPLSLEEIFISETEVAGYDIKKLVF</sequence>
<evidence type="ECO:0000313" key="7">
    <source>
        <dbReference type="Proteomes" id="UP000823883"/>
    </source>
</evidence>
<protein>
    <submittedName>
        <fullName evidence="6">ABC transporter ATP-binding protein</fullName>
    </submittedName>
</protein>
<proteinExistence type="inferred from homology"/>
<dbReference type="SUPFAM" id="SSF52540">
    <property type="entry name" value="P-loop containing nucleoside triphosphate hydrolases"/>
    <property type="match status" value="1"/>
</dbReference>
<dbReference type="Proteomes" id="UP000823883">
    <property type="component" value="Unassembled WGS sequence"/>
</dbReference>
<keyword evidence="3" id="KW-0547">Nucleotide-binding</keyword>